<accession>A0A8J2PQF3</accession>
<evidence type="ECO:0000313" key="2">
    <source>
        <dbReference type="Proteomes" id="UP000708208"/>
    </source>
</evidence>
<comment type="caution">
    <text evidence="1">The sequence shown here is derived from an EMBL/GenBank/DDBJ whole genome shotgun (WGS) entry which is preliminary data.</text>
</comment>
<name>A0A8J2PQF3_9HEXA</name>
<dbReference type="Proteomes" id="UP000708208">
    <property type="component" value="Unassembled WGS sequence"/>
</dbReference>
<protein>
    <submittedName>
        <fullName evidence="1">Uncharacterized protein</fullName>
    </submittedName>
</protein>
<proteinExistence type="predicted"/>
<reference evidence="1" key="1">
    <citation type="submission" date="2021-06" db="EMBL/GenBank/DDBJ databases">
        <authorList>
            <person name="Hodson N. C."/>
            <person name="Mongue J. A."/>
            <person name="Jaron S. K."/>
        </authorList>
    </citation>
    <scope>NUCLEOTIDE SEQUENCE</scope>
</reference>
<evidence type="ECO:0000313" key="1">
    <source>
        <dbReference type="EMBL" id="CAG7832425.1"/>
    </source>
</evidence>
<dbReference type="AlphaFoldDB" id="A0A8J2PQF3"/>
<organism evidence="1 2">
    <name type="scientific">Allacma fusca</name>
    <dbReference type="NCBI Taxonomy" id="39272"/>
    <lineage>
        <taxon>Eukaryota</taxon>
        <taxon>Metazoa</taxon>
        <taxon>Ecdysozoa</taxon>
        <taxon>Arthropoda</taxon>
        <taxon>Hexapoda</taxon>
        <taxon>Collembola</taxon>
        <taxon>Symphypleona</taxon>
        <taxon>Sminthuridae</taxon>
        <taxon>Allacma</taxon>
    </lineage>
</organism>
<gene>
    <name evidence="1" type="ORF">AFUS01_LOCUS42109</name>
</gene>
<sequence>MPSTGVQHIVLIRGEDNIPIVGKISAVGGKQIPAQTFYGCTTISSSRDSESTRSPCGDYCALVPVTDKFITTR</sequence>
<dbReference type="EMBL" id="CAJVCH010565036">
    <property type="protein sequence ID" value="CAG7832425.1"/>
    <property type="molecule type" value="Genomic_DNA"/>
</dbReference>
<keyword evidence="2" id="KW-1185">Reference proteome</keyword>